<keyword evidence="2" id="KW-1185">Reference proteome</keyword>
<reference evidence="1 2" key="1">
    <citation type="submission" date="2018-11" db="EMBL/GenBank/DDBJ databases">
        <title>Whole genome sequence of Streptomyces paromomycinus NBRC 15454(T).</title>
        <authorList>
            <person name="Komaki H."/>
            <person name="Tamura T."/>
        </authorList>
    </citation>
    <scope>NUCLEOTIDE SEQUENCE [LARGE SCALE GENOMIC DNA]</scope>
    <source>
        <strain evidence="1 2">NBRC 15454</strain>
    </source>
</reference>
<dbReference type="EMBL" id="BHZD01000001">
    <property type="protein sequence ID" value="GCD40359.1"/>
    <property type="molecule type" value="Genomic_DNA"/>
</dbReference>
<dbReference type="AlphaFoldDB" id="A0A401VTM7"/>
<sequence>MVGAHTCRSNLTGASLVRANFDDASLRDARLDEANLVKASLCDVDASGASWRGTQIMGASLLDVDLRGADLTNAVVKENSFKVRVDANTIFNGFSGTIFGPIEVVSENGTQEVGGDDLERFIQRQGGNIRVLPRGEAR</sequence>
<dbReference type="Gene3D" id="2.160.20.80">
    <property type="entry name" value="E3 ubiquitin-protein ligase SopA"/>
    <property type="match status" value="1"/>
</dbReference>
<accession>A0A401VTM7</accession>
<dbReference type="PANTHER" id="PTHR14136:SF17">
    <property type="entry name" value="BTB_POZ DOMAIN-CONTAINING PROTEIN KCTD9"/>
    <property type="match status" value="1"/>
</dbReference>
<protein>
    <recommendedName>
        <fullName evidence="3">Pentapeptide repeat-containing protein</fullName>
    </recommendedName>
</protein>
<evidence type="ECO:0000313" key="1">
    <source>
        <dbReference type="EMBL" id="GCD40359.1"/>
    </source>
</evidence>
<comment type="caution">
    <text evidence="1">The sequence shown here is derived from an EMBL/GenBank/DDBJ whole genome shotgun (WGS) entry which is preliminary data.</text>
</comment>
<name>A0A401VTM7_STREY</name>
<dbReference type="RefSeq" id="WP_125050583.1">
    <property type="nucleotide sequence ID" value="NZ_BHZD01000001.1"/>
</dbReference>
<proteinExistence type="predicted"/>
<organism evidence="1 2">
    <name type="scientific">Streptomyces paromomycinus</name>
    <name type="common">Streptomyces rimosus subsp. paromomycinus</name>
    <dbReference type="NCBI Taxonomy" id="92743"/>
    <lineage>
        <taxon>Bacteria</taxon>
        <taxon>Bacillati</taxon>
        <taxon>Actinomycetota</taxon>
        <taxon>Actinomycetes</taxon>
        <taxon>Kitasatosporales</taxon>
        <taxon>Streptomycetaceae</taxon>
        <taxon>Streptomyces</taxon>
    </lineage>
</organism>
<gene>
    <name evidence="1" type="ORF">GKJPGBOP_00008</name>
</gene>
<dbReference type="Pfam" id="PF00805">
    <property type="entry name" value="Pentapeptide"/>
    <property type="match status" value="1"/>
</dbReference>
<dbReference type="PANTHER" id="PTHR14136">
    <property type="entry name" value="BTB_POZ DOMAIN-CONTAINING PROTEIN KCTD9"/>
    <property type="match status" value="1"/>
</dbReference>
<evidence type="ECO:0008006" key="3">
    <source>
        <dbReference type="Google" id="ProtNLM"/>
    </source>
</evidence>
<dbReference type="SUPFAM" id="SSF141571">
    <property type="entry name" value="Pentapeptide repeat-like"/>
    <property type="match status" value="1"/>
</dbReference>
<dbReference type="Proteomes" id="UP000286746">
    <property type="component" value="Unassembled WGS sequence"/>
</dbReference>
<evidence type="ECO:0000313" key="2">
    <source>
        <dbReference type="Proteomes" id="UP000286746"/>
    </source>
</evidence>
<dbReference type="InterPro" id="IPR051082">
    <property type="entry name" value="Pentapeptide-BTB/POZ_domain"/>
</dbReference>
<dbReference type="InterPro" id="IPR001646">
    <property type="entry name" value="5peptide_repeat"/>
</dbReference>